<dbReference type="Proteomes" id="UP000218054">
    <property type="component" value="Unassembled WGS sequence"/>
</dbReference>
<dbReference type="Gene3D" id="1.10.260.40">
    <property type="entry name" value="lambda repressor-like DNA-binding domains"/>
    <property type="match status" value="1"/>
</dbReference>
<feature type="region of interest" description="Disordered" evidence="1">
    <location>
        <begin position="86"/>
        <end position="115"/>
    </location>
</feature>
<name>A0A2A2AL80_9BURK</name>
<protein>
    <submittedName>
        <fullName evidence="3">Transcriptional regulator</fullName>
    </submittedName>
</protein>
<organism evidence="3 4">
    <name type="scientific">Vandammella animalimorsus</name>
    <dbReference type="NCBI Taxonomy" id="2029117"/>
    <lineage>
        <taxon>Bacteria</taxon>
        <taxon>Pseudomonadati</taxon>
        <taxon>Pseudomonadota</taxon>
        <taxon>Betaproteobacteria</taxon>
        <taxon>Burkholderiales</taxon>
        <taxon>Comamonadaceae</taxon>
        <taxon>Vandammella</taxon>
    </lineage>
</organism>
<comment type="caution">
    <text evidence="3">The sequence shown here is derived from an EMBL/GenBank/DDBJ whole genome shotgun (WGS) entry which is preliminary data.</text>
</comment>
<reference evidence="3 4" key="1">
    <citation type="submission" date="2017-08" db="EMBL/GenBank/DDBJ databases">
        <title>WGS of Clinical strains of the CDC Group NO-1 linked to zoonotic infections in humans.</title>
        <authorList>
            <person name="Bernier A.-M."/>
            <person name="Bernard K."/>
        </authorList>
    </citation>
    <scope>NUCLEOTIDE SEQUENCE [LARGE SCALE GENOMIC DNA]</scope>
    <source>
        <strain evidence="3 4">NML00-0135</strain>
    </source>
</reference>
<evidence type="ECO:0000313" key="4">
    <source>
        <dbReference type="Proteomes" id="UP000218054"/>
    </source>
</evidence>
<dbReference type="GO" id="GO:0003677">
    <property type="term" value="F:DNA binding"/>
    <property type="evidence" value="ECO:0007669"/>
    <property type="project" value="InterPro"/>
</dbReference>
<dbReference type="AlphaFoldDB" id="A0A2A2AL80"/>
<evidence type="ECO:0000256" key="1">
    <source>
        <dbReference type="SAM" id="MobiDB-lite"/>
    </source>
</evidence>
<dbReference type="EMBL" id="NSJB01000001">
    <property type="protein sequence ID" value="PAT38481.1"/>
    <property type="molecule type" value="Genomic_DNA"/>
</dbReference>
<dbReference type="InterPro" id="IPR001387">
    <property type="entry name" value="Cro/C1-type_HTH"/>
</dbReference>
<feature type="domain" description="HTH cro/C1-type" evidence="2">
    <location>
        <begin position="18"/>
        <end position="70"/>
    </location>
</feature>
<dbReference type="PROSITE" id="PS50943">
    <property type="entry name" value="HTH_CROC1"/>
    <property type="match status" value="1"/>
</dbReference>
<dbReference type="SUPFAM" id="SSF47413">
    <property type="entry name" value="lambda repressor-like DNA-binding domains"/>
    <property type="match status" value="1"/>
</dbReference>
<keyword evidence="4" id="KW-1185">Reference proteome</keyword>
<dbReference type="InterPro" id="IPR010982">
    <property type="entry name" value="Lambda_DNA-bd_dom_sf"/>
</dbReference>
<dbReference type="Pfam" id="PF01381">
    <property type="entry name" value="HTH_3"/>
    <property type="match status" value="1"/>
</dbReference>
<sequence length="115" mass="11899">MLSLVPPESVCQVLGERLRALRLARNISQQELAAMAGASLSSIRRLEASGQASLELLVRVAQALQVAQELDALFVHVPQTIAQAEQQAAAAQRQRASKRVRGASGASGASGGAGA</sequence>
<dbReference type="CDD" id="cd00093">
    <property type="entry name" value="HTH_XRE"/>
    <property type="match status" value="1"/>
</dbReference>
<dbReference type="SMART" id="SM00530">
    <property type="entry name" value="HTH_XRE"/>
    <property type="match status" value="1"/>
</dbReference>
<evidence type="ECO:0000259" key="2">
    <source>
        <dbReference type="PROSITE" id="PS50943"/>
    </source>
</evidence>
<gene>
    <name evidence="3" type="ORF">CK625_03080</name>
</gene>
<evidence type="ECO:0000313" key="3">
    <source>
        <dbReference type="EMBL" id="PAT38481.1"/>
    </source>
</evidence>
<proteinExistence type="predicted"/>
<accession>A0A2A2AL80</accession>